<dbReference type="InterPro" id="IPR018060">
    <property type="entry name" value="HTH_AraC"/>
</dbReference>
<dbReference type="InterPro" id="IPR018062">
    <property type="entry name" value="HTH_AraC-typ_CS"/>
</dbReference>
<feature type="transmembrane region" description="Helical" evidence="4">
    <location>
        <begin position="27"/>
        <end position="47"/>
    </location>
</feature>
<feature type="domain" description="HTH araC/xylS-type" evidence="5">
    <location>
        <begin position="274"/>
        <end position="378"/>
    </location>
</feature>
<evidence type="ECO:0000259" key="5">
    <source>
        <dbReference type="PROSITE" id="PS01124"/>
    </source>
</evidence>
<dbReference type="PANTHER" id="PTHR43280:SF29">
    <property type="entry name" value="ARAC-FAMILY TRANSCRIPTIONAL REGULATOR"/>
    <property type="match status" value="1"/>
</dbReference>
<comment type="caution">
    <text evidence="6">The sequence shown here is derived from an EMBL/GenBank/DDBJ whole genome shotgun (WGS) entry which is preliminary data.</text>
</comment>
<dbReference type="GO" id="GO:0043565">
    <property type="term" value="F:sequence-specific DNA binding"/>
    <property type="evidence" value="ECO:0007669"/>
    <property type="project" value="InterPro"/>
</dbReference>
<dbReference type="SUPFAM" id="SSF46689">
    <property type="entry name" value="Homeodomain-like"/>
    <property type="match status" value="1"/>
</dbReference>
<keyword evidence="3" id="KW-0804">Transcription</keyword>
<dbReference type="Gene3D" id="1.10.10.60">
    <property type="entry name" value="Homeodomain-like"/>
    <property type="match status" value="1"/>
</dbReference>
<dbReference type="Proteomes" id="UP000282832">
    <property type="component" value="Unassembled WGS sequence"/>
</dbReference>
<dbReference type="PROSITE" id="PS01124">
    <property type="entry name" value="HTH_ARAC_FAMILY_2"/>
    <property type="match status" value="1"/>
</dbReference>
<dbReference type="GO" id="GO:0003700">
    <property type="term" value="F:DNA-binding transcription factor activity"/>
    <property type="evidence" value="ECO:0007669"/>
    <property type="project" value="InterPro"/>
</dbReference>
<gene>
    <name evidence="6" type="ORF">EOJ36_02575</name>
</gene>
<evidence type="ECO:0000313" key="7">
    <source>
        <dbReference type="Proteomes" id="UP000282832"/>
    </source>
</evidence>
<proteinExistence type="predicted"/>
<dbReference type="OrthoDB" id="5492415at2"/>
<reference evidence="6 7" key="1">
    <citation type="submission" date="2019-01" db="EMBL/GenBank/DDBJ databases">
        <authorList>
            <person name="Chen W.-M."/>
        </authorList>
    </citation>
    <scope>NUCLEOTIDE SEQUENCE [LARGE SCALE GENOMIC DNA]</scope>
    <source>
        <strain evidence="6 7">FSY-15</strain>
    </source>
</reference>
<keyword evidence="4" id="KW-1133">Transmembrane helix</keyword>
<name>A0A437PXC7_9BACT</name>
<evidence type="ECO:0000256" key="1">
    <source>
        <dbReference type="ARBA" id="ARBA00023015"/>
    </source>
</evidence>
<dbReference type="SMART" id="SM00342">
    <property type="entry name" value="HTH_ARAC"/>
    <property type="match status" value="1"/>
</dbReference>
<keyword evidence="4" id="KW-0812">Transmembrane</keyword>
<dbReference type="PROSITE" id="PS00041">
    <property type="entry name" value="HTH_ARAC_FAMILY_1"/>
    <property type="match status" value="1"/>
</dbReference>
<dbReference type="RefSeq" id="WP_127802450.1">
    <property type="nucleotide sequence ID" value="NZ_SACY01000001.1"/>
</dbReference>
<accession>A0A437PXC7</accession>
<evidence type="ECO:0000256" key="3">
    <source>
        <dbReference type="ARBA" id="ARBA00023163"/>
    </source>
</evidence>
<keyword evidence="7" id="KW-1185">Reference proteome</keyword>
<keyword evidence="4" id="KW-0472">Membrane</keyword>
<dbReference type="EMBL" id="SACY01000001">
    <property type="protein sequence ID" value="RVU26899.1"/>
    <property type="molecule type" value="Genomic_DNA"/>
</dbReference>
<dbReference type="PANTHER" id="PTHR43280">
    <property type="entry name" value="ARAC-FAMILY TRANSCRIPTIONAL REGULATOR"/>
    <property type="match status" value="1"/>
</dbReference>
<organism evidence="6 7">
    <name type="scientific">Sandaracinomonas limnophila</name>
    <dbReference type="NCBI Taxonomy" id="1862386"/>
    <lineage>
        <taxon>Bacteria</taxon>
        <taxon>Pseudomonadati</taxon>
        <taxon>Bacteroidota</taxon>
        <taxon>Cytophagia</taxon>
        <taxon>Cytophagales</taxon>
        <taxon>Flectobacillaceae</taxon>
        <taxon>Sandaracinomonas</taxon>
    </lineage>
</organism>
<evidence type="ECO:0000256" key="4">
    <source>
        <dbReference type="SAM" id="Phobius"/>
    </source>
</evidence>
<dbReference type="Pfam" id="PF12833">
    <property type="entry name" value="HTH_18"/>
    <property type="match status" value="1"/>
</dbReference>
<keyword evidence="1" id="KW-0805">Transcription regulation</keyword>
<feature type="transmembrane region" description="Helical" evidence="4">
    <location>
        <begin position="93"/>
        <end position="111"/>
    </location>
</feature>
<evidence type="ECO:0000256" key="2">
    <source>
        <dbReference type="ARBA" id="ARBA00023125"/>
    </source>
</evidence>
<feature type="transmembrane region" description="Helical" evidence="4">
    <location>
        <begin position="54"/>
        <end position="78"/>
    </location>
</feature>
<dbReference type="AlphaFoldDB" id="A0A437PXC7"/>
<protein>
    <submittedName>
        <fullName evidence="6">AraC family transcriptional regulator</fullName>
    </submittedName>
</protein>
<dbReference type="InterPro" id="IPR009057">
    <property type="entry name" value="Homeodomain-like_sf"/>
</dbReference>
<feature type="transmembrane region" description="Helical" evidence="4">
    <location>
        <begin position="180"/>
        <end position="199"/>
    </location>
</feature>
<sequence>MIVILAIYAGILSVAMAIYNYRINKNALFISNIILIFASYSVTHYLCLYSTNPFLIAIFLGHFTPYWYLIGPSVYLYTRNTLNDETRIKKSDIWHLIPMLVHFINMVPYYIKPFELKYQYAESLIQNIDNIKFYGGGFIYSTTFAHIERGLLGIGYTLVSGFSLIRYYKSKIVGKQNNLVFIWLIVMHVIILVTMSSYFSQTLLLLSHKLTIPKIESTLSHVIAWVSFFILPTSLLLFFPQILYGMPIANYIKPKKSSKNQSKISSDPLVDTTNMILNYIQEKKPFLNPDFDVIDISNELEIPKHHIIYCFSEIIKIKFTAYRSLLRVEYAKKLLESGKANSYSMDGIGQQAGFPSRSTFYATFKAETGMTPNQYLENLGNN</sequence>
<feature type="transmembrane region" description="Helical" evidence="4">
    <location>
        <begin position="153"/>
        <end position="168"/>
    </location>
</feature>
<evidence type="ECO:0000313" key="6">
    <source>
        <dbReference type="EMBL" id="RVU26899.1"/>
    </source>
</evidence>
<keyword evidence="2" id="KW-0238">DNA-binding</keyword>
<feature type="transmembrane region" description="Helical" evidence="4">
    <location>
        <begin position="219"/>
        <end position="239"/>
    </location>
</feature>